<dbReference type="CDD" id="cd01949">
    <property type="entry name" value="GGDEF"/>
    <property type="match status" value="1"/>
</dbReference>
<dbReference type="SUPFAM" id="SSF55785">
    <property type="entry name" value="PYP-like sensor domain (PAS domain)"/>
    <property type="match status" value="1"/>
</dbReference>
<dbReference type="InterPro" id="IPR000160">
    <property type="entry name" value="GGDEF_dom"/>
</dbReference>
<organism evidence="4 5">
    <name type="scientific">Symbiopectobacterium purcellii</name>
    <dbReference type="NCBI Taxonomy" id="2871826"/>
    <lineage>
        <taxon>Bacteria</taxon>
        <taxon>Pseudomonadati</taxon>
        <taxon>Pseudomonadota</taxon>
        <taxon>Gammaproteobacteria</taxon>
        <taxon>Enterobacterales</taxon>
        <taxon>Enterobacteriaceae</taxon>
    </lineage>
</organism>
<accession>A0ABX9AR12</accession>
<evidence type="ECO:0000259" key="3">
    <source>
        <dbReference type="PROSITE" id="PS50887"/>
    </source>
</evidence>
<dbReference type="SMART" id="SM00052">
    <property type="entry name" value="EAL"/>
    <property type="match status" value="1"/>
</dbReference>
<proteinExistence type="predicted"/>
<dbReference type="Pfam" id="PF01590">
    <property type="entry name" value="GAF"/>
    <property type="match status" value="1"/>
</dbReference>
<name>A0ABX9AR12_9ENTR</name>
<dbReference type="InterPro" id="IPR001633">
    <property type="entry name" value="EAL_dom"/>
</dbReference>
<dbReference type="InterPro" id="IPR029787">
    <property type="entry name" value="Nucleotide_cyclase"/>
</dbReference>
<sequence>MKCPSIPDDDPQRLKALGEYALDPGATLSSLSPVVRIASRMFDMPIAAVNMIGSDRVFFAASHGLGEGSVDMTRDASFCAHAILTENGMIVRDAERDERFHDNPLVIGPSHIRFYAGVPLRSPEGYALGALCILDNSPHQNFTAEDHARLTELARMASDRLELRRIEVASEHRAEMENTVLAGEAPVIHFDRALRITSWNEATAQLCGYAEDDLAELVVSDLFGIDENTEFWNAIRRVIADGTCSETPPFEVSGRHKNGSPLFLVLSLFCECCGGNLQFTAALRDMTRYRQDKKAIAISADCDPLTGLRNRRRFYRCVEDAVLRDPNAAIMMIDIDGFSDVNAAFGHAAGDEILCEITHRLLTSTKETQIVARIGGDEFAVLLPDIYEQADAGFCAQQIMAHIAQPILVQGSPISVTGSGGISLAPKHGYEALELIANADLALSRAKRTGRNQLYIFTPELRQEATARRHHAMELLRATDNSEFVLFYQPQIKLSDGSLSGAEALIRWIHPTRGLLPRSEFLTTLARGPMAVSVGSWILDEACAQAAYWRRCGAPDFRIGVNLFDVQLTTGDLAAEIADVLKRHGLPAEALEIELTENIALNNNNDSIMSDTLQKIHDMGVSIAFDDFGTGYASLSMLNQYPVTRIKIDRSFIQNLLTSRRDASVAYAILDIARNFEIEAIAEGIETAEQWHDLRQHGCQEGQGYWFGKPLEVQAFASKFGLVPQTFRQKVNP</sequence>
<dbReference type="Gene3D" id="3.30.450.20">
    <property type="entry name" value="PAS domain"/>
    <property type="match status" value="1"/>
</dbReference>
<dbReference type="InterPro" id="IPR052155">
    <property type="entry name" value="Biofilm_reg_signaling"/>
</dbReference>
<evidence type="ECO:0000313" key="4">
    <source>
        <dbReference type="EMBL" id="QZN97422.1"/>
    </source>
</evidence>
<dbReference type="InterPro" id="IPR003018">
    <property type="entry name" value="GAF"/>
</dbReference>
<dbReference type="Pfam" id="PF00563">
    <property type="entry name" value="EAL"/>
    <property type="match status" value="1"/>
</dbReference>
<evidence type="ECO:0000259" key="1">
    <source>
        <dbReference type="PROSITE" id="PS50112"/>
    </source>
</evidence>
<dbReference type="PANTHER" id="PTHR44757:SF2">
    <property type="entry name" value="BIOFILM ARCHITECTURE MAINTENANCE PROTEIN MBAA"/>
    <property type="match status" value="1"/>
</dbReference>
<dbReference type="InterPro" id="IPR000014">
    <property type="entry name" value="PAS"/>
</dbReference>
<reference evidence="4 5" key="1">
    <citation type="submission" date="2021-08" db="EMBL/GenBank/DDBJ databases">
        <title>Culture and genomic analysis of Symbiopectobacterium purcellii sp. nov. gen. nov., isolated from the leafhopper Empoasca decipiens.</title>
        <authorList>
            <person name="Nadal-Jimenez P."/>
            <person name="Siozios S."/>
            <person name="Halliday N."/>
            <person name="Camara M."/>
            <person name="Hurst G.D.D."/>
        </authorList>
    </citation>
    <scope>NUCLEOTIDE SEQUENCE [LARGE SCALE GENOMIC DNA]</scope>
    <source>
        <strain evidence="4 5">SyEd1</strain>
    </source>
</reference>
<gene>
    <name evidence="4" type="ORF">K6K13_08880</name>
</gene>
<dbReference type="Pfam" id="PF00990">
    <property type="entry name" value="GGDEF"/>
    <property type="match status" value="1"/>
</dbReference>
<evidence type="ECO:0000313" key="5">
    <source>
        <dbReference type="Proteomes" id="UP000825886"/>
    </source>
</evidence>
<dbReference type="SUPFAM" id="SSF141868">
    <property type="entry name" value="EAL domain-like"/>
    <property type="match status" value="1"/>
</dbReference>
<dbReference type="Gene3D" id="3.30.450.40">
    <property type="match status" value="1"/>
</dbReference>
<dbReference type="InterPro" id="IPR029016">
    <property type="entry name" value="GAF-like_dom_sf"/>
</dbReference>
<dbReference type="PROSITE" id="PS50883">
    <property type="entry name" value="EAL"/>
    <property type="match status" value="1"/>
</dbReference>
<dbReference type="EMBL" id="CP081864">
    <property type="protein sequence ID" value="QZN97422.1"/>
    <property type="molecule type" value="Genomic_DNA"/>
</dbReference>
<dbReference type="InterPro" id="IPR035919">
    <property type="entry name" value="EAL_sf"/>
</dbReference>
<dbReference type="CDD" id="cd01948">
    <property type="entry name" value="EAL"/>
    <property type="match status" value="1"/>
</dbReference>
<evidence type="ECO:0000259" key="2">
    <source>
        <dbReference type="PROSITE" id="PS50883"/>
    </source>
</evidence>
<protein>
    <submittedName>
        <fullName evidence="4">EAL domain-containing protein</fullName>
    </submittedName>
</protein>
<dbReference type="SUPFAM" id="SSF55073">
    <property type="entry name" value="Nucleotide cyclase"/>
    <property type="match status" value="1"/>
</dbReference>
<dbReference type="Gene3D" id="3.30.70.270">
    <property type="match status" value="1"/>
</dbReference>
<feature type="domain" description="PAS" evidence="1">
    <location>
        <begin position="172"/>
        <end position="242"/>
    </location>
</feature>
<dbReference type="SUPFAM" id="SSF55781">
    <property type="entry name" value="GAF domain-like"/>
    <property type="match status" value="1"/>
</dbReference>
<dbReference type="Gene3D" id="3.20.20.450">
    <property type="entry name" value="EAL domain"/>
    <property type="match status" value="1"/>
</dbReference>
<feature type="domain" description="EAL" evidence="2">
    <location>
        <begin position="468"/>
        <end position="724"/>
    </location>
</feature>
<dbReference type="PROSITE" id="PS50887">
    <property type="entry name" value="GGDEF"/>
    <property type="match status" value="1"/>
</dbReference>
<dbReference type="InterPro" id="IPR035965">
    <property type="entry name" value="PAS-like_dom_sf"/>
</dbReference>
<dbReference type="InterPro" id="IPR043128">
    <property type="entry name" value="Rev_trsase/Diguanyl_cyclase"/>
</dbReference>
<dbReference type="PROSITE" id="PS50112">
    <property type="entry name" value="PAS"/>
    <property type="match status" value="1"/>
</dbReference>
<dbReference type="RefSeq" id="WP_222160461.1">
    <property type="nucleotide sequence ID" value="NZ_CP081864.1"/>
</dbReference>
<dbReference type="CDD" id="cd00130">
    <property type="entry name" value="PAS"/>
    <property type="match status" value="1"/>
</dbReference>
<dbReference type="PANTHER" id="PTHR44757">
    <property type="entry name" value="DIGUANYLATE CYCLASE DGCP"/>
    <property type="match status" value="1"/>
</dbReference>
<feature type="domain" description="GGDEF" evidence="3">
    <location>
        <begin position="326"/>
        <end position="459"/>
    </location>
</feature>
<dbReference type="NCBIfam" id="TIGR00254">
    <property type="entry name" value="GGDEF"/>
    <property type="match status" value="1"/>
</dbReference>
<dbReference type="SMART" id="SM00267">
    <property type="entry name" value="GGDEF"/>
    <property type="match status" value="1"/>
</dbReference>
<dbReference type="Proteomes" id="UP000825886">
    <property type="component" value="Chromosome"/>
</dbReference>
<keyword evidence="5" id="KW-1185">Reference proteome</keyword>